<comment type="caution">
    <text evidence="5">The sequence shown here is derived from an EMBL/GenBank/DDBJ whole genome shotgun (WGS) entry which is preliminary data.</text>
</comment>
<evidence type="ECO:0000313" key="4">
    <source>
        <dbReference type="EMBL" id="CAF3788042.1"/>
    </source>
</evidence>
<dbReference type="EMBL" id="CAJNOT010000935">
    <property type="protein sequence ID" value="CAF1112665.1"/>
    <property type="molecule type" value="Genomic_DNA"/>
</dbReference>
<evidence type="ECO:0000313" key="2">
    <source>
        <dbReference type="EMBL" id="CAF1135762.1"/>
    </source>
</evidence>
<reference evidence="5" key="1">
    <citation type="submission" date="2021-02" db="EMBL/GenBank/DDBJ databases">
        <authorList>
            <person name="Nowell W R."/>
        </authorList>
    </citation>
    <scope>NUCLEOTIDE SEQUENCE</scope>
</reference>
<sequence>MYTVWYLRFIHLLININKENDDRQPLIDYLKSYYVNSSILEQVRKFEHEYSSLAAIDWYTKDSFVYRILNKAFRSFNFEILFLFRFFIADLYQQLSSLDADKNIPAHAVYYYGQLMHKSETETLKKRPTHL</sequence>
<gene>
    <name evidence="5" type="ORF">FNK824_LOCUS18857</name>
    <name evidence="6" type="ORF">JBS370_LOCUS35383</name>
    <name evidence="4" type="ORF">OTI717_LOCUS17550</name>
    <name evidence="2" type="ORF">RFH988_LOCUS21114</name>
    <name evidence="3" type="ORF">SEV965_LOCUS20818</name>
    <name evidence="1" type="ORF">ZHD862_LOCUS18202</name>
</gene>
<dbReference type="EMBL" id="CAJOBE010003225">
    <property type="protein sequence ID" value="CAF3868241.1"/>
    <property type="molecule type" value="Genomic_DNA"/>
</dbReference>
<dbReference type="Proteomes" id="UP000663864">
    <property type="component" value="Unassembled WGS sequence"/>
</dbReference>
<dbReference type="OrthoDB" id="10069441at2759"/>
<dbReference type="AlphaFoldDB" id="A0A819FQZ4"/>
<protein>
    <submittedName>
        <fullName evidence="5">Uncharacterized protein</fullName>
    </submittedName>
</protein>
<accession>A0A819FQZ4</accession>
<evidence type="ECO:0000313" key="5">
    <source>
        <dbReference type="EMBL" id="CAF3868241.1"/>
    </source>
</evidence>
<dbReference type="EMBL" id="CAJOBD010012256">
    <property type="protein sequence ID" value="CAF4178440.1"/>
    <property type="molecule type" value="Genomic_DNA"/>
</dbReference>
<dbReference type="Proteomes" id="UP000663882">
    <property type="component" value="Unassembled WGS sequence"/>
</dbReference>
<organism evidence="5 7">
    <name type="scientific">Rotaria sordida</name>
    <dbReference type="NCBI Taxonomy" id="392033"/>
    <lineage>
        <taxon>Eukaryota</taxon>
        <taxon>Metazoa</taxon>
        <taxon>Spiralia</taxon>
        <taxon>Gnathifera</taxon>
        <taxon>Rotifera</taxon>
        <taxon>Eurotatoria</taxon>
        <taxon>Bdelloidea</taxon>
        <taxon>Philodinida</taxon>
        <taxon>Philodinidae</taxon>
        <taxon>Rotaria</taxon>
    </lineage>
</organism>
<dbReference type="EMBL" id="CAJOAX010002327">
    <property type="protein sequence ID" value="CAF3788042.1"/>
    <property type="molecule type" value="Genomic_DNA"/>
</dbReference>
<dbReference type="Proteomes" id="UP000663874">
    <property type="component" value="Unassembled WGS sequence"/>
</dbReference>
<evidence type="ECO:0000313" key="3">
    <source>
        <dbReference type="EMBL" id="CAF1195082.1"/>
    </source>
</evidence>
<name>A0A819FQZ4_9BILA</name>
<dbReference type="Proteomes" id="UP000663823">
    <property type="component" value="Unassembled WGS sequence"/>
</dbReference>
<evidence type="ECO:0000313" key="1">
    <source>
        <dbReference type="EMBL" id="CAF1112665.1"/>
    </source>
</evidence>
<dbReference type="Proteomes" id="UP000663889">
    <property type="component" value="Unassembled WGS sequence"/>
</dbReference>
<dbReference type="EMBL" id="CAJNOU010001377">
    <property type="protein sequence ID" value="CAF1195082.1"/>
    <property type="molecule type" value="Genomic_DNA"/>
</dbReference>
<dbReference type="Proteomes" id="UP000663836">
    <property type="component" value="Unassembled WGS sequence"/>
</dbReference>
<dbReference type="EMBL" id="CAJNOO010001328">
    <property type="protein sequence ID" value="CAF1135762.1"/>
    <property type="molecule type" value="Genomic_DNA"/>
</dbReference>
<proteinExistence type="predicted"/>
<evidence type="ECO:0000313" key="6">
    <source>
        <dbReference type="EMBL" id="CAF4178440.1"/>
    </source>
</evidence>
<dbReference type="SUPFAM" id="SSF56399">
    <property type="entry name" value="ADP-ribosylation"/>
    <property type="match status" value="1"/>
</dbReference>
<evidence type="ECO:0000313" key="7">
    <source>
        <dbReference type="Proteomes" id="UP000663874"/>
    </source>
</evidence>